<dbReference type="Pfam" id="PF10047">
    <property type="entry name" value="DUF2281"/>
    <property type="match status" value="1"/>
</dbReference>
<accession>A0ABT3L4J4</accession>
<evidence type="ECO:0000259" key="1">
    <source>
        <dbReference type="Pfam" id="PF10047"/>
    </source>
</evidence>
<dbReference type="EMBL" id="JAIHOM010000035">
    <property type="protein sequence ID" value="MCW6036377.1"/>
    <property type="molecule type" value="Genomic_DNA"/>
</dbReference>
<organism evidence="2 3">
    <name type="scientific">Spirulina subsalsa FACHB-351</name>
    <dbReference type="NCBI Taxonomy" id="234711"/>
    <lineage>
        <taxon>Bacteria</taxon>
        <taxon>Bacillati</taxon>
        <taxon>Cyanobacteriota</taxon>
        <taxon>Cyanophyceae</taxon>
        <taxon>Spirulinales</taxon>
        <taxon>Spirulinaceae</taxon>
        <taxon>Spirulina</taxon>
    </lineage>
</organism>
<comment type="caution">
    <text evidence="2">The sequence shown here is derived from an EMBL/GenBank/DDBJ whole genome shotgun (WGS) entry which is preliminary data.</text>
</comment>
<evidence type="ECO:0000313" key="2">
    <source>
        <dbReference type="EMBL" id="MCW6036377.1"/>
    </source>
</evidence>
<dbReference type="InterPro" id="IPR018739">
    <property type="entry name" value="DUF2281"/>
</dbReference>
<name>A0ABT3L4J4_9CYAN</name>
<protein>
    <submittedName>
        <fullName evidence="2">DUF2281 domain-containing protein</fullName>
    </submittedName>
</protein>
<dbReference type="RefSeq" id="WP_265264137.1">
    <property type="nucleotide sequence ID" value="NZ_JAIHOM010000035.1"/>
</dbReference>
<dbReference type="Proteomes" id="UP001526426">
    <property type="component" value="Unassembled WGS sequence"/>
</dbReference>
<proteinExistence type="predicted"/>
<sequence length="81" mass="9437">MLPLDIAIQKIQQLPPEQWQKVLEFIEFLEYQSMHQQKATKTVETSEISFAEAAKEFIGCLDSDLEDLSYNPKYLEELGQE</sequence>
<reference evidence="2 3" key="1">
    <citation type="submission" date="2021-08" db="EMBL/GenBank/DDBJ databases">
        <title>Draft genome sequence of Spirulina subsalsa with high tolerance to salinity and hype-accumulation of phycocyanin.</title>
        <authorList>
            <person name="Pei H."/>
            <person name="Jiang L."/>
        </authorList>
    </citation>
    <scope>NUCLEOTIDE SEQUENCE [LARGE SCALE GENOMIC DNA]</scope>
    <source>
        <strain evidence="2 3">FACHB-351</strain>
    </source>
</reference>
<evidence type="ECO:0000313" key="3">
    <source>
        <dbReference type="Proteomes" id="UP001526426"/>
    </source>
</evidence>
<keyword evidence="3" id="KW-1185">Reference proteome</keyword>
<gene>
    <name evidence="2" type="ORF">K4A83_08860</name>
</gene>
<feature type="domain" description="DUF2281" evidence="1">
    <location>
        <begin position="8"/>
        <end position="43"/>
    </location>
</feature>